<dbReference type="Proteomes" id="UP000181917">
    <property type="component" value="Unassembled WGS sequence"/>
</dbReference>
<keyword evidence="1" id="KW-0472">Membrane</keyword>
<proteinExistence type="predicted"/>
<keyword evidence="1" id="KW-0812">Transmembrane</keyword>
<organism evidence="2 3">
    <name type="scientific">Crystallibacter crystallopoietes</name>
    <dbReference type="NCBI Taxonomy" id="37928"/>
    <lineage>
        <taxon>Bacteria</taxon>
        <taxon>Bacillati</taxon>
        <taxon>Actinomycetota</taxon>
        <taxon>Actinomycetes</taxon>
        <taxon>Micrococcales</taxon>
        <taxon>Micrococcaceae</taxon>
        <taxon>Crystallibacter</taxon>
    </lineage>
</organism>
<evidence type="ECO:0000313" key="3">
    <source>
        <dbReference type="Proteomes" id="UP000181917"/>
    </source>
</evidence>
<evidence type="ECO:0000313" key="2">
    <source>
        <dbReference type="EMBL" id="SDQ27588.1"/>
    </source>
</evidence>
<sequence length="204" mass="21228">MAGSLHLALTTGMLVFTGTGVCCAVAGNRRQPGQRSRIQLSLTGRANDVMGVFWMLIMLTAMADIALSSVALQPDIGWALSLILACPFSMALAARAGGRFSGAAQRAQVDLHRGLSMLAMGALIPFVHSGGETTNIAMGHAHGSLSGTSQIYVIVAGTAVYITFTLWVASRLGGSPDLRHRRRSHFLEAVSSAAAVVCMAAMAA</sequence>
<feature type="transmembrane region" description="Helical" evidence="1">
    <location>
        <begin position="6"/>
        <end position="28"/>
    </location>
</feature>
<evidence type="ECO:0000256" key="1">
    <source>
        <dbReference type="SAM" id="Phobius"/>
    </source>
</evidence>
<feature type="transmembrane region" description="Helical" evidence="1">
    <location>
        <begin position="49"/>
        <end position="70"/>
    </location>
</feature>
<feature type="transmembrane region" description="Helical" evidence="1">
    <location>
        <begin position="186"/>
        <end position="203"/>
    </location>
</feature>
<accession>A0A1H0ZJE3</accession>
<feature type="transmembrane region" description="Helical" evidence="1">
    <location>
        <begin position="76"/>
        <end position="94"/>
    </location>
</feature>
<gene>
    <name evidence="2" type="ORF">SAMN04489742_0401</name>
</gene>
<keyword evidence="1" id="KW-1133">Transmembrane helix</keyword>
<keyword evidence="3" id="KW-1185">Reference proteome</keyword>
<dbReference type="EMBL" id="FNKH01000002">
    <property type="protein sequence ID" value="SDQ27588.1"/>
    <property type="molecule type" value="Genomic_DNA"/>
</dbReference>
<reference evidence="2 3" key="1">
    <citation type="submission" date="2016-10" db="EMBL/GenBank/DDBJ databases">
        <authorList>
            <person name="de Groot N.N."/>
        </authorList>
    </citation>
    <scope>NUCLEOTIDE SEQUENCE [LARGE SCALE GENOMIC DNA]</scope>
    <source>
        <strain evidence="2 3">DSM 20117</strain>
    </source>
</reference>
<name>A0A1H0ZJE3_9MICC</name>
<feature type="transmembrane region" description="Helical" evidence="1">
    <location>
        <begin position="151"/>
        <end position="174"/>
    </location>
</feature>
<protein>
    <submittedName>
        <fullName evidence="2">Uncharacterized protein</fullName>
    </submittedName>
</protein>
<dbReference type="AlphaFoldDB" id="A0A1H0ZJE3"/>
<feature type="transmembrane region" description="Helical" evidence="1">
    <location>
        <begin position="114"/>
        <end position="131"/>
    </location>
</feature>